<dbReference type="OrthoDB" id="5431835at2"/>
<gene>
    <name evidence="3" type="ORF">SAMN02745220_02389</name>
</gene>
<dbReference type="Pfam" id="PF09831">
    <property type="entry name" value="DUF2058"/>
    <property type="match status" value="1"/>
</dbReference>
<protein>
    <recommendedName>
        <fullName evidence="5">Nucleoprotein/polynucleotide-associated enzyme</fullName>
    </recommendedName>
</protein>
<name>A0A1M7Y7R8_9BACT</name>
<evidence type="ECO:0000256" key="2">
    <source>
        <dbReference type="SAM" id="MobiDB-lite"/>
    </source>
</evidence>
<feature type="region of interest" description="Disordered" evidence="2">
    <location>
        <begin position="17"/>
        <end position="44"/>
    </location>
</feature>
<dbReference type="Proteomes" id="UP000184603">
    <property type="component" value="Unassembled WGS sequence"/>
</dbReference>
<evidence type="ECO:0000256" key="1">
    <source>
        <dbReference type="SAM" id="Coils"/>
    </source>
</evidence>
<feature type="coiled-coil region" evidence="1">
    <location>
        <begin position="47"/>
        <end position="76"/>
    </location>
</feature>
<evidence type="ECO:0000313" key="3">
    <source>
        <dbReference type="EMBL" id="SHO48596.1"/>
    </source>
</evidence>
<keyword evidence="1" id="KW-0175">Coiled coil</keyword>
<feature type="compositionally biased region" description="Basic and acidic residues" evidence="2">
    <location>
        <begin position="19"/>
        <end position="33"/>
    </location>
</feature>
<accession>A0A1M7Y7R8</accession>
<proteinExistence type="predicted"/>
<reference evidence="3 4" key="1">
    <citation type="submission" date="2016-12" db="EMBL/GenBank/DDBJ databases">
        <authorList>
            <person name="Song W.-J."/>
            <person name="Kurnit D.M."/>
        </authorList>
    </citation>
    <scope>NUCLEOTIDE SEQUENCE [LARGE SCALE GENOMIC DNA]</scope>
    <source>
        <strain evidence="3 4">DSM 18488</strain>
    </source>
</reference>
<evidence type="ECO:0008006" key="5">
    <source>
        <dbReference type="Google" id="ProtNLM"/>
    </source>
</evidence>
<organism evidence="3 4">
    <name type="scientific">Desulfopila aestuarii DSM 18488</name>
    <dbReference type="NCBI Taxonomy" id="1121416"/>
    <lineage>
        <taxon>Bacteria</taxon>
        <taxon>Pseudomonadati</taxon>
        <taxon>Thermodesulfobacteriota</taxon>
        <taxon>Desulfobulbia</taxon>
        <taxon>Desulfobulbales</taxon>
        <taxon>Desulfocapsaceae</taxon>
        <taxon>Desulfopila</taxon>
    </lineage>
</organism>
<dbReference type="EMBL" id="FRFE01000010">
    <property type="protein sequence ID" value="SHO48596.1"/>
    <property type="molecule type" value="Genomic_DNA"/>
</dbReference>
<keyword evidence="4" id="KW-1185">Reference proteome</keyword>
<dbReference type="AlphaFoldDB" id="A0A1M7Y7R8"/>
<dbReference type="RefSeq" id="WP_073613679.1">
    <property type="nucleotide sequence ID" value="NZ_FRFE01000010.1"/>
</dbReference>
<sequence length="183" mass="20711">MGSSFQDQLLKLGLVNKNQVDKAKKSKHSERAQKVSKKQPPKVDENALLAEQALAKKRERARQLNLEREAKLKKREEAAKVRQLIETNSLPKDEKGVAYRFVDQKKVYRLFIGQDLVDRLSRGSAGIVRLGDQYEVCPAETVKKIRELDEKVVVLFNEPAGGGESGDTEDPYAGYEVPDDLMW</sequence>
<evidence type="ECO:0000313" key="4">
    <source>
        <dbReference type="Proteomes" id="UP000184603"/>
    </source>
</evidence>
<dbReference type="InterPro" id="IPR018636">
    <property type="entry name" value="DUF2058"/>
</dbReference>
<dbReference type="STRING" id="1121416.SAMN02745220_02389"/>